<name>A0ABP9VMD1_9BACT</name>
<keyword evidence="2" id="KW-1185">Reference proteome</keyword>
<comment type="caution">
    <text evidence="1">The sequence shown here is derived from an EMBL/GenBank/DDBJ whole genome shotgun (WGS) entry which is preliminary data.</text>
</comment>
<evidence type="ECO:0000313" key="2">
    <source>
        <dbReference type="Proteomes" id="UP001416858"/>
    </source>
</evidence>
<organism evidence="1 2">
    <name type="scientific">Novipirellula caenicola</name>
    <dbReference type="NCBI Taxonomy" id="1536901"/>
    <lineage>
        <taxon>Bacteria</taxon>
        <taxon>Pseudomonadati</taxon>
        <taxon>Planctomycetota</taxon>
        <taxon>Planctomycetia</taxon>
        <taxon>Pirellulales</taxon>
        <taxon>Pirellulaceae</taxon>
        <taxon>Novipirellula</taxon>
    </lineage>
</organism>
<reference evidence="1 2" key="1">
    <citation type="submission" date="2024-02" db="EMBL/GenBank/DDBJ databases">
        <title>Rhodopirellula caenicola NBRC 110016.</title>
        <authorList>
            <person name="Ichikawa N."/>
            <person name="Katano-Makiyama Y."/>
            <person name="Hidaka K."/>
        </authorList>
    </citation>
    <scope>NUCLEOTIDE SEQUENCE [LARGE SCALE GENOMIC DNA]</scope>
    <source>
        <strain evidence="1 2">NBRC 110016</strain>
    </source>
</reference>
<dbReference type="Proteomes" id="UP001416858">
    <property type="component" value="Unassembled WGS sequence"/>
</dbReference>
<evidence type="ECO:0000313" key="1">
    <source>
        <dbReference type="EMBL" id="GAA5506352.1"/>
    </source>
</evidence>
<proteinExistence type="predicted"/>
<protein>
    <submittedName>
        <fullName evidence="1">Uncharacterized protein</fullName>
    </submittedName>
</protein>
<sequence>MEKSALPPGQARGKRRHARCITLRRRTATKWRHAVAMGVSRWGTCVRGDLLQVKGLSPEGLAIDLQRDVVNAWVKGIRRGGVS</sequence>
<accession>A0ABP9VMD1</accession>
<gene>
    <name evidence="1" type="ORF">Rcae01_01804</name>
</gene>
<dbReference type="EMBL" id="BAABRO010000003">
    <property type="protein sequence ID" value="GAA5506352.1"/>
    <property type="molecule type" value="Genomic_DNA"/>
</dbReference>